<comment type="caution">
    <text evidence="2">The sequence shown here is derived from an EMBL/GenBank/DDBJ whole genome shotgun (WGS) entry which is preliminary data.</text>
</comment>
<dbReference type="InterPro" id="IPR013187">
    <property type="entry name" value="F-box-assoc_dom_typ3"/>
</dbReference>
<protein>
    <recommendedName>
        <fullName evidence="1">F-box associated beta-propeller type 3 domain-containing protein</fullName>
    </recommendedName>
</protein>
<reference evidence="2" key="1">
    <citation type="submission" date="2020-01" db="EMBL/GenBank/DDBJ databases">
        <authorList>
            <person name="Mishra B."/>
        </authorList>
    </citation>
    <scope>NUCLEOTIDE SEQUENCE [LARGE SCALE GENOMIC DNA]</scope>
</reference>
<dbReference type="PANTHER" id="PTHR31111">
    <property type="entry name" value="BNAA05G37150D PROTEIN-RELATED"/>
    <property type="match status" value="1"/>
</dbReference>
<evidence type="ECO:0000259" key="1">
    <source>
        <dbReference type="Pfam" id="PF08268"/>
    </source>
</evidence>
<dbReference type="SUPFAM" id="SSF63829">
    <property type="entry name" value="Calcium-dependent phosphotriesterase"/>
    <property type="match status" value="1"/>
</dbReference>
<feature type="domain" description="F-box associated beta-propeller type 3" evidence="1">
    <location>
        <begin position="5"/>
        <end position="157"/>
    </location>
</feature>
<dbReference type="EMBL" id="CACVBM020001419">
    <property type="protein sequence ID" value="CAA7049613.1"/>
    <property type="molecule type" value="Genomic_DNA"/>
</dbReference>
<organism evidence="2 3">
    <name type="scientific">Microthlaspi erraticum</name>
    <dbReference type="NCBI Taxonomy" id="1685480"/>
    <lineage>
        <taxon>Eukaryota</taxon>
        <taxon>Viridiplantae</taxon>
        <taxon>Streptophyta</taxon>
        <taxon>Embryophyta</taxon>
        <taxon>Tracheophyta</taxon>
        <taxon>Spermatophyta</taxon>
        <taxon>Magnoliopsida</taxon>
        <taxon>eudicotyledons</taxon>
        <taxon>Gunneridae</taxon>
        <taxon>Pentapetalae</taxon>
        <taxon>rosids</taxon>
        <taxon>malvids</taxon>
        <taxon>Brassicales</taxon>
        <taxon>Brassicaceae</taxon>
        <taxon>Coluteocarpeae</taxon>
        <taxon>Microthlaspi</taxon>
    </lineage>
</organism>
<gene>
    <name evidence="2" type="ORF">MERR_LOCUS36848</name>
</gene>
<keyword evidence="3" id="KW-1185">Reference proteome</keyword>
<name>A0A6D2KQ48_9BRAS</name>
<dbReference type="Proteomes" id="UP000467841">
    <property type="component" value="Unassembled WGS sequence"/>
</dbReference>
<sequence length="160" mass="18211">MYGEPDNHWVSTLRSTTGKRLWRSIECNLRYSLRSGLRINGDTCINGVLYYGAYVGRSCMIVCFDFSSEKFMSIKLHEGIPHGILINYKGNLGVLVKDGHQIVLWVLDEDAGNHIWCKTISAPLRNYLYFVGWTTGAGEIVLSPHRGTNPFYIVYYQGRP</sequence>
<dbReference type="Pfam" id="PF08268">
    <property type="entry name" value="FBA_3"/>
    <property type="match status" value="1"/>
</dbReference>
<accession>A0A6D2KQ48</accession>
<dbReference type="PANTHER" id="PTHR31111:SF65">
    <property type="entry name" value="F-BOX DOMAIN-CONTAINING PROTEIN"/>
    <property type="match status" value="1"/>
</dbReference>
<proteinExistence type="predicted"/>
<evidence type="ECO:0000313" key="2">
    <source>
        <dbReference type="EMBL" id="CAA7049613.1"/>
    </source>
</evidence>
<dbReference type="InterPro" id="IPR017451">
    <property type="entry name" value="F-box-assoc_interact_dom"/>
</dbReference>
<evidence type="ECO:0000313" key="3">
    <source>
        <dbReference type="Proteomes" id="UP000467841"/>
    </source>
</evidence>
<dbReference type="NCBIfam" id="TIGR01640">
    <property type="entry name" value="F_box_assoc_1"/>
    <property type="match status" value="1"/>
</dbReference>
<dbReference type="AlphaFoldDB" id="A0A6D2KQ48"/>